<dbReference type="PANTHER" id="PTHR30136">
    <property type="entry name" value="HELIX-TURN-HELIX TRANSCRIPTIONAL REGULATOR, ICLR FAMILY"/>
    <property type="match status" value="1"/>
</dbReference>
<keyword evidence="3" id="KW-1185">Reference proteome</keyword>
<name>A0ABP6W5Y3_9ACTN</name>
<reference evidence="3" key="1">
    <citation type="journal article" date="2019" name="Int. J. Syst. Evol. Microbiol.">
        <title>The Global Catalogue of Microorganisms (GCM) 10K type strain sequencing project: providing services to taxonomists for standard genome sequencing and annotation.</title>
        <authorList>
            <consortium name="The Broad Institute Genomics Platform"/>
            <consortium name="The Broad Institute Genome Sequencing Center for Infectious Disease"/>
            <person name="Wu L."/>
            <person name="Ma J."/>
        </authorList>
    </citation>
    <scope>NUCLEOTIDE SEQUENCE [LARGE SCALE GENOMIC DNA]</scope>
    <source>
        <strain evidence="3">JCM 17656</strain>
    </source>
</reference>
<dbReference type="InterPro" id="IPR014757">
    <property type="entry name" value="Tscrpt_reg_IclR_C"/>
</dbReference>
<dbReference type="EMBL" id="BAABCE010000005">
    <property type="protein sequence ID" value="GAA3545975.1"/>
    <property type="molecule type" value="Genomic_DNA"/>
</dbReference>
<dbReference type="InterPro" id="IPR029016">
    <property type="entry name" value="GAF-like_dom_sf"/>
</dbReference>
<evidence type="ECO:0000313" key="3">
    <source>
        <dbReference type="Proteomes" id="UP001500707"/>
    </source>
</evidence>
<sequence>MAEMVTEPAAVSHGLTRHTARTVVDIDVLDRQLEEIRRNGFSASFEERDLGAASISAPVFGSSGELVAAVGIGAPTQRLTAADVGQLAPLVIEAGEEASRRLGYRPGIRPRTGDSS</sequence>
<dbReference type="PANTHER" id="PTHR30136:SF24">
    <property type="entry name" value="HTH-TYPE TRANSCRIPTIONAL REPRESSOR ALLR"/>
    <property type="match status" value="1"/>
</dbReference>
<dbReference type="InterPro" id="IPR050707">
    <property type="entry name" value="HTH_MetabolicPath_Reg"/>
</dbReference>
<organism evidence="2 3">
    <name type="scientific">Streptomyces osmaniensis</name>
    <dbReference type="NCBI Taxonomy" id="593134"/>
    <lineage>
        <taxon>Bacteria</taxon>
        <taxon>Bacillati</taxon>
        <taxon>Actinomycetota</taxon>
        <taxon>Actinomycetes</taxon>
        <taxon>Kitasatosporales</taxon>
        <taxon>Streptomycetaceae</taxon>
        <taxon>Streptomyces</taxon>
    </lineage>
</organism>
<dbReference type="PROSITE" id="PS51078">
    <property type="entry name" value="ICLR_ED"/>
    <property type="match status" value="1"/>
</dbReference>
<comment type="caution">
    <text evidence="2">The sequence shown here is derived from an EMBL/GenBank/DDBJ whole genome shotgun (WGS) entry which is preliminary data.</text>
</comment>
<evidence type="ECO:0000313" key="2">
    <source>
        <dbReference type="EMBL" id="GAA3545975.1"/>
    </source>
</evidence>
<feature type="domain" description="IclR-ED" evidence="1">
    <location>
        <begin position="1"/>
        <end position="104"/>
    </location>
</feature>
<accession>A0ABP6W5Y3</accession>
<dbReference type="Pfam" id="PF01614">
    <property type="entry name" value="IclR_C"/>
    <property type="match status" value="1"/>
</dbReference>
<proteinExistence type="predicted"/>
<evidence type="ECO:0000259" key="1">
    <source>
        <dbReference type="PROSITE" id="PS51078"/>
    </source>
</evidence>
<dbReference type="Gene3D" id="3.30.450.40">
    <property type="match status" value="1"/>
</dbReference>
<protein>
    <recommendedName>
        <fullName evidence="1">IclR-ED domain-containing protein</fullName>
    </recommendedName>
</protein>
<dbReference type="Proteomes" id="UP001500707">
    <property type="component" value="Unassembled WGS sequence"/>
</dbReference>
<gene>
    <name evidence="2" type="ORF">GCM10022295_29800</name>
</gene>
<dbReference type="SUPFAM" id="SSF55781">
    <property type="entry name" value="GAF domain-like"/>
    <property type="match status" value="1"/>
</dbReference>